<dbReference type="EMBL" id="JARKIF010000013">
    <property type="protein sequence ID" value="KAJ7624702.1"/>
    <property type="molecule type" value="Genomic_DNA"/>
</dbReference>
<dbReference type="Proteomes" id="UP001221142">
    <property type="component" value="Unassembled WGS sequence"/>
</dbReference>
<name>A0AAD7BLK4_9AGAR</name>
<accession>A0AAD7BLK4</accession>
<reference evidence="1" key="1">
    <citation type="submission" date="2023-03" db="EMBL/GenBank/DDBJ databases">
        <title>Massive genome expansion in bonnet fungi (Mycena s.s.) driven by repeated elements and novel gene families across ecological guilds.</title>
        <authorList>
            <consortium name="Lawrence Berkeley National Laboratory"/>
            <person name="Harder C.B."/>
            <person name="Miyauchi S."/>
            <person name="Viragh M."/>
            <person name="Kuo A."/>
            <person name="Thoen E."/>
            <person name="Andreopoulos B."/>
            <person name="Lu D."/>
            <person name="Skrede I."/>
            <person name="Drula E."/>
            <person name="Henrissat B."/>
            <person name="Morin E."/>
            <person name="Kohler A."/>
            <person name="Barry K."/>
            <person name="LaButti K."/>
            <person name="Morin E."/>
            <person name="Salamov A."/>
            <person name="Lipzen A."/>
            <person name="Mereny Z."/>
            <person name="Hegedus B."/>
            <person name="Baldrian P."/>
            <person name="Stursova M."/>
            <person name="Weitz H."/>
            <person name="Taylor A."/>
            <person name="Grigoriev I.V."/>
            <person name="Nagy L.G."/>
            <person name="Martin F."/>
            <person name="Kauserud H."/>
        </authorList>
    </citation>
    <scope>NUCLEOTIDE SEQUENCE</scope>
    <source>
        <strain evidence="1">9284</strain>
    </source>
</reference>
<keyword evidence="2" id="KW-1185">Reference proteome</keyword>
<organism evidence="1 2">
    <name type="scientific">Roridomyces roridus</name>
    <dbReference type="NCBI Taxonomy" id="1738132"/>
    <lineage>
        <taxon>Eukaryota</taxon>
        <taxon>Fungi</taxon>
        <taxon>Dikarya</taxon>
        <taxon>Basidiomycota</taxon>
        <taxon>Agaricomycotina</taxon>
        <taxon>Agaricomycetes</taxon>
        <taxon>Agaricomycetidae</taxon>
        <taxon>Agaricales</taxon>
        <taxon>Marasmiineae</taxon>
        <taxon>Mycenaceae</taxon>
        <taxon>Roridomyces</taxon>
    </lineage>
</organism>
<evidence type="ECO:0000313" key="2">
    <source>
        <dbReference type="Proteomes" id="UP001221142"/>
    </source>
</evidence>
<gene>
    <name evidence="1" type="ORF">FB45DRAFT_1005552</name>
</gene>
<proteinExistence type="predicted"/>
<sequence>MPTGEERFDITGWDSQGPDRPRMLPLRAKDPIQSRSLCTNINSLLSIQTKSQSEPETKMIFWYTHLGTYGPEILWVGRWEINSESSPSDLARSGFPASSLHICTVAAAWELQAGIMSAWWLDKRSNFPTLIEAATGSDVHPHRAPAPNPQKPELIQVFTRRCGQKYGRRWSSWLKIRNVGKAGDELHYINRPSLTDIKQQRRNNLSLKLPTKPPSPVQTNMYFNRILSSIIALAVTLTAATPVAEPKGSLDVRVEHGDTPAPLW</sequence>
<evidence type="ECO:0000313" key="1">
    <source>
        <dbReference type="EMBL" id="KAJ7624702.1"/>
    </source>
</evidence>
<protein>
    <submittedName>
        <fullName evidence="1">Uncharacterized protein</fullName>
    </submittedName>
</protein>
<dbReference type="AlphaFoldDB" id="A0AAD7BLK4"/>
<comment type="caution">
    <text evidence="1">The sequence shown here is derived from an EMBL/GenBank/DDBJ whole genome shotgun (WGS) entry which is preliminary data.</text>
</comment>